<proteinExistence type="inferred from homology"/>
<dbReference type="PROSITE" id="PS00778">
    <property type="entry name" value="HIS_ACID_PHOSPHAT_2"/>
    <property type="match status" value="1"/>
</dbReference>
<dbReference type="eggNOG" id="KOG3720">
    <property type="taxonomic scope" value="Eukaryota"/>
</dbReference>
<comment type="caution">
    <text evidence="3">The sequence shown here is derived from an EMBL/GenBank/DDBJ whole genome shotgun (WGS) entry which is preliminary data.</text>
</comment>
<dbReference type="Pfam" id="PF00328">
    <property type="entry name" value="His_Phos_2"/>
    <property type="match status" value="1"/>
</dbReference>
<dbReference type="InterPro" id="IPR029033">
    <property type="entry name" value="His_PPase_superfam"/>
</dbReference>
<keyword evidence="4" id="KW-1185">Reference proteome</keyword>
<dbReference type="HOGENOM" id="CLU_030431_3_1_1"/>
<dbReference type="CDD" id="cd07061">
    <property type="entry name" value="HP_HAP_like"/>
    <property type="match status" value="1"/>
</dbReference>
<organism evidence="3 4">
    <name type="scientific">Serendipita indica (strain DSM 11827)</name>
    <name type="common">Root endophyte fungus</name>
    <name type="synonym">Piriformospora indica</name>
    <dbReference type="NCBI Taxonomy" id="1109443"/>
    <lineage>
        <taxon>Eukaryota</taxon>
        <taxon>Fungi</taxon>
        <taxon>Dikarya</taxon>
        <taxon>Basidiomycota</taxon>
        <taxon>Agaricomycotina</taxon>
        <taxon>Agaricomycetes</taxon>
        <taxon>Sebacinales</taxon>
        <taxon>Serendipitaceae</taxon>
        <taxon>Serendipita</taxon>
    </lineage>
</organism>
<keyword evidence="2" id="KW-0378">Hydrolase</keyword>
<dbReference type="OrthoDB" id="10257284at2759"/>
<evidence type="ECO:0000313" key="3">
    <source>
        <dbReference type="EMBL" id="CCA68201.1"/>
    </source>
</evidence>
<evidence type="ECO:0000313" key="4">
    <source>
        <dbReference type="Proteomes" id="UP000007148"/>
    </source>
</evidence>
<gene>
    <name evidence="3" type="ORF">PIIN_02067</name>
</gene>
<dbReference type="PANTHER" id="PTHR11567:SF110">
    <property type="entry name" value="2-PHOSPHOXYLOSE PHOSPHATASE 1"/>
    <property type="match status" value="1"/>
</dbReference>
<evidence type="ECO:0000256" key="1">
    <source>
        <dbReference type="ARBA" id="ARBA00005375"/>
    </source>
</evidence>
<dbReference type="InterPro" id="IPR050645">
    <property type="entry name" value="Histidine_acid_phosphatase"/>
</dbReference>
<dbReference type="Proteomes" id="UP000007148">
    <property type="component" value="Unassembled WGS sequence"/>
</dbReference>
<reference evidence="3 4" key="1">
    <citation type="journal article" date="2011" name="PLoS Pathog.">
        <title>Endophytic Life Strategies Decoded by Genome and Transcriptome Analyses of the Mutualistic Root Symbiont Piriformospora indica.</title>
        <authorList>
            <person name="Zuccaro A."/>
            <person name="Lahrmann U."/>
            <person name="Guldener U."/>
            <person name="Langen G."/>
            <person name="Pfiffi S."/>
            <person name="Biedenkopf D."/>
            <person name="Wong P."/>
            <person name="Samans B."/>
            <person name="Grimm C."/>
            <person name="Basiewicz M."/>
            <person name="Murat C."/>
            <person name="Martin F."/>
            <person name="Kogel K.H."/>
        </authorList>
    </citation>
    <scope>NUCLEOTIDE SEQUENCE [LARGE SCALE GENOMIC DNA]</scope>
    <source>
        <strain evidence="3 4">DSM 11827</strain>
    </source>
</reference>
<dbReference type="STRING" id="1109443.G4TA58"/>
<protein>
    <submittedName>
        <fullName evidence="3">Related to acid phosphatase ACP2</fullName>
    </submittedName>
</protein>
<dbReference type="AlphaFoldDB" id="G4TA58"/>
<dbReference type="Gene3D" id="3.40.50.1240">
    <property type="entry name" value="Phosphoglycerate mutase-like"/>
    <property type="match status" value="1"/>
</dbReference>
<dbReference type="InterPro" id="IPR000560">
    <property type="entry name" value="His_Pase_clade-2"/>
</dbReference>
<accession>G4TA58</accession>
<comment type="similarity">
    <text evidence="1">Belongs to the histidine acid phosphatase family.</text>
</comment>
<dbReference type="InParanoid" id="G4TA58"/>
<dbReference type="OMA" id="GFMPKVR"/>
<dbReference type="GO" id="GO:0016791">
    <property type="term" value="F:phosphatase activity"/>
    <property type="evidence" value="ECO:0007669"/>
    <property type="project" value="TreeGrafter"/>
</dbReference>
<dbReference type="FunCoup" id="G4TA58">
    <property type="interactions" value="33"/>
</dbReference>
<dbReference type="PANTHER" id="PTHR11567">
    <property type="entry name" value="ACID PHOSPHATASE-RELATED"/>
    <property type="match status" value="1"/>
</dbReference>
<dbReference type="SUPFAM" id="SSF53254">
    <property type="entry name" value="Phosphoglycerate mutase-like"/>
    <property type="match status" value="1"/>
</dbReference>
<name>G4TA58_SERID</name>
<evidence type="ECO:0000256" key="2">
    <source>
        <dbReference type="ARBA" id="ARBA00022801"/>
    </source>
</evidence>
<sequence>MKPPSSMPKLDPDAYPEQPAGLTLEQVHVYVRHGERTPVRTIMNSHPAYIPEHWPLCKRERKLSTIPPSPDIGHGNAHSPGGIDVERVVESRNGDLTSGICMMGELTDIGHQSTHDFGKALRKIYIERLGFLPDSTQSTSPAYFRSTNVPRTIESLQQIINGLYPKGKNLHRPRLVVRYVPSSLNHSESHTRQPFVATIGEYGGRRKSPPHATERWTSGEVDTFLRRKYRSNAKDEIIAPNHIGCRRLERLNASFGKAVAEGLNSTLKPLDQHLSKYLGGEPVRVDGKPKASGILDTIRAAKAHNIQLPGEFNDQRTVDLLESAVVTEWFGGYENPEYRKLAIGPLLEDLQKKMQRKVEKRDQDPLKLLVYSTHDTAIVGITNAFDVFDRRWPDFTASVTFELFKQPPQLVKQAKLFGFPSPMNMNPSASRPSHYVRMRYQNKSLPLPACAKPGDHLPGHPELCTLQAFQRHVKGLTPEDWEKECTPQPPPVKSS</sequence>
<dbReference type="InterPro" id="IPR033379">
    <property type="entry name" value="Acid_Pase_AS"/>
</dbReference>
<dbReference type="EMBL" id="CAFZ01000027">
    <property type="protein sequence ID" value="CCA68201.1"/>
    <property type="molecule type" value="Genomic_DNA"/>
</dbReference>